<gene>
    <name evidence="3" type="ORF">Back11_17710</name>
</gene>
<evidence type="ECO:0000313" key="4">
    <source>
        <dbReference type="Proteomes" id="UP000275368"/>
    </source>
</evidence>
<dbReference type="PROSITE" id="PS50088">
    <property type="entry name" value="ANK_REPEAT"/>
    <property type="match status" value="2"/>
</dbReference>
<dbReference type="Gene3D" id="1.25.40.20">
    <property type="entry name" value="Ankyrin repeat-containing domain"/>
    <property type="match status" value="1"/>
</dbReference>
<dbReference type="Proteomes" id="UP000275368">
    <property type="component" value="Chromosome"/>
</dbReference>
<evidence type="ECO:0000256" key="2">
    <source>
        <dbReference type="ARBA" id="ARBA00023043"/>
    </source>
</evidence>
<sequence length="195" mass="22208">MKKIVGISVISIIVIILSIIIYQYIQENKNEHQRALKVDLYLKAAKSGDLERIKDLTKEVGVVEYALFEAIFNDHEQIVEYLLNSGVNPNLNYDDDIQESALGIASGKQDIKIAKLLIDAGANVNYKDKYNFTPLIRAAEEQYTSVEMLKLLVDNGADWRSKNIYNDTAYELSLRYTDSGRESDEIKIKYLEGLH</sequence>
<dbReference type="InterPro" id="IPR002110">
    <property type="entry name" value="Ankyrin_rpt"/>
</dbReference>
<dbReference type="OrthoDB" id="341379at2"/>
<organism evidence="3 4">
    <name type="scientific">Paenibacillus baekrokdamisoli</name>
    <dbReference type="NCBI Taxonomy" id="1712516"/>
    <lineage>
        <taxon>Bacteria</taxon>
        <taxon>Bacillati</taxon>
        <taxon>Bacillota</taxon>
        <taxon>Bacilli</taxon>
        <taxon>Bacillales</taxon>
        <taxon>Paenibacillaceae</taxon>
        <taxon>Paenibacillus</taxon>
    </lineage>
</organism>
<evidence type="ECO:0000313" key="3">
    <source>
        <dbReference type="EMBL" id="BBH20426.1"/>
    </source>
</evidence>
<keyword evidence="1" id="KW-0677">Repeat</keyword>
<dbReference type="KEGG" id="pbk:Back11_17710"/>
<dbReference type="InterPro" id="IPR036770">
    <property type="entry name" value="Ankyrin_rpt-contain_sf"/>
</dbReference>
<keyword evidence="2" id="KW-0040">ANK repeat</keyword>
<dbReference type="SUPFAM" id="SSF48403">
    <property type="entry name" value="Ankyrin repeat"/>
    <property type="match status" value="1"/>
</dbReference>
<dbReference type="SMART" id="SM00248">
    <property type="entry name" value="ANK"/>
    <property type="match status" value="3"/>
</dbReference>
<proteinExistence type="predicted"/>
<name>A0A3G9IPX8_9BACL</name>
<keyword evidence="4" id="KW-1185">Reference proteome</keyword>
<dbReference type="PANTHER" id="PTHR24171">
    <property type="entry name" value="ANKYRIN REPEAT DOMAIN-CONTAINING PROTEIN 39-RELATED"/>
    <property type="match status" value="1"/>
</dbReference>
<dbReference type="Pfam" id="PF12796">
    <property type="entry name" value="Ank_2"/>
    <property type="match status" value="1"/>
</dbReference>
<dbReference type="RefSeq" id="WP_125655457.1">
    <property type="nucleotide sequence ID" value="NZ_AP019308.1"/>
</dbReference>
<evidence type="ECO:0000256" key="1">
    <source>
        <dbReference type="ARBA" id="ARBA00022737"/>
    </source>
</evidence>
<reference evidence="3 4" key="1">
    <citation type="submission" date="2018-11" db="EMBL/GenBank/DDBJ databases">
        <title>Complete genome sequence of Paenibacillus baekrokdamisoli strain KCTC 33723.</title>
        <authorList>
            <person name="Kang S.W."/>
            <person name="Lee K.C."/>
            <person name="Kim K.K."/>
            <person name="Kim J.S."/>
            <person name="Kim D.S."/>
            <person name="Ko S.H."/>
            <person name="Yang S.H."/>
            <person name="Lee J.S."/>
        </authorList>
    </citation>
    <scope>NUCLEOTIDE SEQUENCE [LARGE SCALE GENOMIC DNA]</scope>
    <source>
        <strain evidence="3 4">KCTC 33723</strain>
    </source>
</reference>
<dbReference type="AlphaFoldDB" id="A0A3G9IPX8"/>
<accession>A0A3G9IPX8</accession>
<protein>
    <submittedName>
        <fullName evidence="3">Uncharacterized protein</fullName>
    </submittedName>
</protein>
<dbReference type="EMBL" id="AP019308">
    <property type="protein sequence ID" value="BBH20426.1"/>
    <property type="molecule type" value="Genomic_DNA"/>
</dbReference>